<proteinExistence type="predicted"/>
<gene>
    <name evidence="1" type="ORF">EC580_006650</name>
</gene>
<evidence type="ECO:0000313" key="1">
    <source>
        <dbReference type="EMBL" id="XRI78338.1"/>
    </source>
</evidence>
<organism evidence="1 2">
    <name type="scientific">Acidithiobacillus sulfuriphilus</name>
    <dbReference type="NCBI Taxonomy" id="1867749"/>
    <lineage>
        <taxon>Bacteria</taxon>
        <taxon>Pseudomonadati</taxon>
        <taxon>Pseudomonadota</taxon>
        <taxon>Acidithiobacillia</taxon>
        <taxon>Acidithiobacillales</taxon>
        <taxon>Acidithiobacillaceae</taxon>
        <taxon>Acidithiobacillus</taxon>
    </lineage>
</organism>
<sequence>MHNLKAFLFGAVGISTPLWTPGPAALAQDRLVQGPVQSERFALDLGEQWEAR</sequence>
<accession>A0ACD5HSJ6</accession>
<evidence type="ECO:0000313" key="2">
    <source>
        <dbReference type="Proteomes" id="UP000271650"/>
    </source>
</evidence>
<name>A0ACD5HSJ6_9PROT</name>
<dbReference type="EMBL" id="CP127527">
    <property type="protein sequence ID" value="XRI78338.1"/>
    <property type="molecule type" value="Genomic_DNA"/>
</dbReference>
<dbReference type="Proteomes" id="UP000271650">
    <property type="component" value="Chromosome"/>
</dbReference>
<reference evidence="1 2" key="1">
    <citation type="journal article" date="2019" name="Int. J. Syst. Evol. Microbiol.">
        <title>Acidithiobacillus sulfuriphilus sp. nov.: an extremely acidophilic sulfur-oxidizing chemolithotroph isolated from a neutral pH environment.</title>
        <authorList>
            <person name="Falagan C."/>
            <person name="Moya-Beltran A."/>
            <person name="Castro M."/>
            <person name="Quatrini R."/>
            <person name="Johnson D.B."/>
        </authorList>
    </citation>
    <scope>NUCLEOTIDE SEQUENCE [LARGE SCALE GENOMIC DNA]</scope>
    <source>
        <strain evidence="1 2">CJ-2</strain>
    </source>
</reference>
<protein>
    <submittedName>
        <fullName evidence="1">Uncharacterized protein</fullName>
    </submittedName>
</protein>
<keyword evidence="2" id="KW-1185">Reference proteome</keyword>